<dbReference type="GO" id="GO:0005829">
    <property type="term" value="C:cytosol"/>
    <property type="evidence" value="ECO:0007669"/>
    <property type="project" value="TreeGrafter"/>
</dbReference>
<dbReference type="PANTHER" id="PTHR11715">
    <property type="entry name" value="GLYCINE CLEAVAGE SYSTEM H PROTEIN"/>
    <property type="match status" value="1"/>
</dbReference>
<proteinExistence type="inferred from homology"/>
<comment type="similarity">
    <text evidence="1">Belongs to the GcvH family.</text>
</comment>
<dbReference type="PANTHER" id="PTHR11715:SF3">
    <property type="entry name" value="GLYCINE CLEAVAGE SYSTEM H PROTEIN-RELATED"/>
    <property type="match status" value="1"/>
</dbReference>
<dbReference type="Gene3D" id="2.40.50.100">
    <property type="match status" value="1"/>
</dbReference>
<dbReference type="PROSITE" id="PS50968">
    <property type="entry name" value="BIOTINYL_LIPOYL"/>
    <property type="match status" value="1"/>
</dbReference>
<organism evidence="5">
    <name type="scientific">freshwater metagenome</name>
    <dbReference type="NCBI Taxonomy" id="449393"/>
    <lineage>
        <taxon>unclassified sequences</taxon>
        <taxon>metagenomes</taxon>
        <taxon>ecological metagenomes</taxon>
    </lineage>
</organism>
<dbReference type="EMBL" id="CAEZZK010000141">
    <property type="protein sequence ID" value="CAB4762714.1"/>
    <property type="molecule type" value="Genomic_DNA"/>
</dbReference>
<dbReference type="InterPro" id="IPR002930">
    <property type="entry name" value="GCV_H"/>
</dbReference>
<feature type="compositionally biased region" description="Polar residues" evidence="3">
    <location>
        <begin position="7"/>
        <end position="23"/>
    </location>
</feature>
<keyword evidence="2" id="KW-0450">Lipoyl</keyword>
<evidence type="ECO:0000313" key="5">
    <source>
        <dbReference type="EMBL" id="CAB4762714.1"/>
    </source>
</evidence>
<sequence>MFVQLPASGTQVSAGQSCSEVESTKSVSDIYVPVSGSIINVNNLLSESPNLINSDQYGDGWIMEIEVNDLSSVAELLDASTYRQFIEG</sequence>
<dbReference type="InterPro" id="IPR000089">
    <property type="entry name" value="Biotin_lipoyl"/>
</dbReference>
<dbReference type="InterPro" id="IPR003016">
    <property type="entry name" value="2-oxoA_DH_lipoyl-BS"/>
</dbReference>
<dbReference type="InterPro" id="IPR033753">
    <property type="entry name" value="GCV_H/Fam206"/>
</dbReference>
<evidence type="ECO:0000256" key="1">
    <source>
        <dbReference type="ARBA" id="ARBA00009249"/>
    </source>
</evidence>
<evidence type="ECO:0000259" key="4">
    <source>
        <dbReference type="PROSITE" id="PS50968"/>
    </source>
</evidence>
<accession>A0A6J6UTZ3</accession>
<feature type="domain" description="Lipoyl-binding" evidence="4">
    <location>
        <begin position="1"/>
        <end position="66"/>
    </location>
</feature>
<dbReference type="Pfam" id="PF01597">
    <property type="entry name" value="GCV_H"/>
    <property type="match status" value="1"/>
</dbReference>
<dbReference type="CDD" id="cd06848">
    <property type="entry name" value="GCS_H"/>
    <property type="match status" value="1"/>
</dbReference>
<dbReference type="SUPFAM" id="SSF51230">
    <property type="entry name" value="Single hybrid motif"/>
    <property type="match status" value="1"/>
</dbReference>
<name>A0A6J6UTZ3_9ZZZZ</name>
<dbReference type="GO" id="GO:0005960">
    <property type="term" value="C:glycine cleavage complex"/>
    <property type="evidence" value="ECO:0007669"/>
    <property type="project" value="InterPro"/>
</dbReference>
<feature type="region of interest" description="Disordered" evidence="3">
    <location>
        <begin position="1"/>
        <end position="23"/>
    </location>
</feature>
<dbReference type="PROSITE" id="PS00189">
    <property type="entry name" value="LIPOYL"/>
    <property type="match status" value="1"/>
</dbReference>
<evidence type="ECO:0000256" key="2">
    <source>
        <dbReference type="ARBA" id="ARBA00022823"/>
    </source>
</evidence>
<gene>
    <name evidence="5" type="ORF">UFOPK2855_00769</name>
</gene>
<protein>
    <submittedName>
        <fullName evidence="5">Unannotated protein</fullName>
    </submittedName>
</protein>
<dbReference type="GO" id="GO:0009249">
    <property type="term" value="P:protein lipoylation"/>
    <property type="evidence" value="ECO:0007669"/>
    <property type="project" value="TreeGrafter"/>
</dbReference>
<dbReference type="AlphaFoldDB" id="A0A6J6UTZ3"/>
<dbReference type="InterPro" id="IPR011053">
    <property type="entry name" value="Single_hybrid_motif"/>
</dbReference>
<dbReference type="GO" id="GO:0019464">
    <property type="term" value="P:glycine decarboxylation via glycine cleavage system"/>
    <property type="evidence" value="ECO:0007669"/>
    <property type="project" value="InterPro"/>
</dbReference>
<evidence type="ECO:0000256" key="3">
    <source>
        <dbReference type="SAM" id="MobiDB-lite"/>
    </source>
</evidence>
<reference evidence="5" key="1">
    <citation type="submission" date="2020-05" db="EMBL/GenBank/DDBJ databases">
        <authorList>
            <person name="Chiriac C."/>
            <person name="Salcher M."/>
            <person name="Ghai R."/>
            <person name="Kavagutti S V."/>
        </authorList>
    </citation>
    <scope>NUCLEOTIDE SEQUENCE</scope>
</reference>